<dbReference type="EMBL" id="JACEIK010004001">
    <property type="protein sequence ID" value="MCD9643810.1"/>
    <property type="molecule type" value="Genomic_DNA"/>
</dbReference>
<sequence>MPRHMAHREKRHTGNVWASRIPIPTLLGIKAAKSNSNPRWKNGGLIYYYKYPVITCFRGTSSSNTRCNLVQWIVQFFIFKHLVSMANPMEQIALPRKEIKEEQRAKALQRARKQRQAKRDGIYIEHIDLDVVGFTRAIVPSLLLANAKFNITSSII</sequence>
<dbReference type="Proteomes" id="UP000823775">
    <property type="component" value="Unassembled WGS sequence"/>
</dbReference>
<name>A0ABS8VC97_DATST</name>
<accession>A0ABS8VC97</accession>
<proteinExistence type="predicted"/>
<gene>
    <name evidence="1" type="ORF">HAX54_031656</name>
</gene>
<evidence type="ECO:0000313" key="1">
    <source>
        <dbReference type="EMBL" id="MCD9643810.1"/>
    </source>
</evidence>
<keyword evidence="2" id="KW-1185">Reference proteome</keyword>
<organism evidence="1 2">
    <name type="scientific">Datura stramonium</name>
    <name type="common">Jimsonweed</name>
    <name type="synonym">Common thornapple</name>
    <dbReference type="NCBI Taxonomy" id="4076"/>
    <lineage>
        <taxon>Eukaryota</taxon>
        <taxon>Viridiplantae</taxon>
        <taxon>Streptophyta</taxon>
        <taxon>Embryophyta</taxon>
        <taxon>Tracheophyta</taxon>
        <taxon>Spermatophyta</taxon>
        <taxon>Magnoliopsida</taxon>
        <taxon>eudicotyledons</taxon>
        <taxon>Gunneridae</taxon>
        <taxon>Pentapetalae</taxon>
        <taxon>asterids</taxon>
        <taxon>lamiids</taxon>
        <taxon>Solanales</taxon>
        <taxon>Solanaceae</taxon>
        <taxon>Solanoideae</taxon>
        <taxon>Datureae</taxon>
        <taxon>Datura</taxon>
    </lineage>
</organism>
<comment type="caution">
    <text evidence="1">The sequence shown here is derived from an EMBL/GenBank/DDBJ whole genome shotgun (WGS) entry which is preliminary data.</text>
</comment>
<protein>
    <submittedName>
        <fullName evidence="1">Uncharacterized protein</fullName>
    </submittedName>
</protein>
<reference evidence="1 2" key="1">
    <citation type="journal article" date="2021" name="BMC Genomics">
        <title>Datura genome reveals duplications of psychoactive alkaloid biosynthetic genes and high mutation rate following tissue culture.</title>
        <authorList>
            <person name="Rajewski A."/>
            <person name="Carter-House D."/>
            <person name="Stajich J."/>
            <person name="Litt A."/>
        </authorList>
    </citation>
    <scope>NUCLEOTIDE SEQUENCE [LARGE SCALE GENOMIC DNA]</scope>
    <source>
        <strain evidence="1">AR-01</strain>
    </source>
</reference>
<evidence type="ECO:0000313" key="2">
    <source>
        <dbReference type="Proteomes" id="UP000823775"/>
    </source>
</evidence>